<evidence type="ECO:0000313" key="3">
    <source>
        <dbReference type="Proteomes" id="UP001632038"/>
    </source>
</evidence>
<feature type="region of interest" description="Disordered" evidence="1">
    <location>
        <begin position="14"/>
        <end position="41"/>
    </location>
</feature>
<protein>
    <submittedName>
        <fullName evidence="2">Uncharacterized protein</fullName>
    </submittedName>
</protein>
<evidence type="ECO:0000256" key="1">
    <source>
        <dbReference type="SAM" id="MobiDB-lite"/>
    </source>
</evidence>
<keyword evidence="3" id="KW-1185">Reference proteome</keyword>
<name>A0ABD3CJG7_9LAMI</name>
<gene>
    <name evidence="2" type="ORF">CASFOL_023052</name>
</gene>
<evidence type="ECO:0000313" key="2">
    <source>
        <dbReference type="EMBL" id="KAL3630068.1"/>
    </source>
</evidence>
<dbReference type="AlphaFoldDB" id="A0ABD3CJG7"/>
<reference evidence="3" key="1">
    <citation type="journal article" date="2024" name="IScience">
        <title>Strigolactones Initiate the Formation of Haustorium-like Structures in Castilleja.</title>
        <authorList>
            <person name="Buerger M."/>
            <person name="Peterson D."/>
            <person name="Chory J."/>
        </authorList>
    </citation>
    <scope>NUCLEOTIDE SEQUENCE [LARGE SCALE GENOMIC DNA]</scope>
</reference>
<proteinExistence type="predicted"/>
<dbReference type="Proteomes" id="UP001632038">
    <property type="component" value="Unassembled WGS sequence"/>
</dbReference>
<dbReference type="EMBL" id="JAVIJP010000032">
    <property type="protein sequence ID" value="KAL3630068.1"/>
    <property type="molecule type" value="Genomic_DNA"/>
</dbReference>
<feature type="compositionally biased region" description="Acidic residues" evidence="1">
    <location>
        <begin position="22"/>
        <end position="36"/>
    </location>
</feature>
<comment type="caution">
    <text evidence="2">The sequence shown here is derived from an EMBL/GenBank/DDBJ whole genome shotgun (WGS) entry which is preliminary data.</text>
</comment>
<accession>A0ABD3CJG7</accession>
<sequence>MLGCCWLIDGEDKNEGEAFASPDDENANPVDGDGEVNVEAPNVGLCQLEPKTVLGGGALEEEAEELSVKLNTAEAPLLSELAAVLVTGAEPEELAEKPNNGAVLDPLVLVEQEDADPKPKLNDVLPGVVPLLLELTAAFPSVKLAPNLNTLDDGPLTALLKPKALLRFTACELEVEPEEMLLLILKAGNDDCVDVPSKQVPAPLPNRGLCSLFGTEKPTEEPPIPRVLVPELAVGNAETLESGLTELLPISVFVPRSAATETLVVDATETEVAGSTAPPNLKTRPAELDGFAVSPKMLPVLAAKVLVGTEFPLPVEEVNGRALLPIDI</sequence>
<organism evidence="2 3">
    <name type="scientific">Castilleja foliolosa</name>
    <dbReference type="NCBI Taxonomy" id="1961234"/>
    <lineage>
        <taxon>Eukaryota</taxon>
        <taxon>Viridiplantae</taxon>
        <taxon>Streptophyta</taxon>
        <taxon>Embryophyta</taxon>
        <taxon>Tracheophyta</taxon>
        <taxon>Spermatophyta</taxon>
        <taxon>Magnoliopsida</taxon>
        <taxon>eudicotyledons</taxon>
        <taxon>Gunneridae</taxon>
        <taxon>Pentapetalae</taxon>
        <taxon>asterids</taxon>
        <taxon>lamiids</taxon>
        <taxon>Lamiales</taxon>
        <taxon>Orobanchaceae</taxon>
        <taxon>Pedicularideae</taxon>
        <taxon>Castillejinae</taxon>
        <taxon>Castilleja</taxon>
    </lineage>
</organism>